<organism evidence="1 2">
    <name type="scientific">Castilleja foliolosa</name>
    <dbReference type="NCBI Taxonomy" id="1961234"/>
    <lineage>
        <taxon>Eukaryota</taxon>
        <taxon>Viridiplantae</taxon>
        <taxon>Streptophyta</taxon>
        <taxon>Embryophyta</taxon>
        <taxon>Tracheophyta</taxon>
        <taxon>Spermatophyta</taxon>
        <taxon>Magnoliopsida</taxon>
        <taxon>eudicotyledons</taxon>
        <taxon>Gunneridae</taxon>
        <taxon>Pentapetalae</taxon>
        <taxon>asterids</taxon>
        <taxon>lamiids</taxon>
        <taxon>Lamiales</taxon>
        <taxon>Orobanchaceae</taxon>
        <taxon>Pedicularideae</taxon>
        <taxon>Castillejinae</taxon>
        <taxon>Castilleja</taxon>
    </lineage>
</organism>
<proteinExistence type="predicted"/>
<accession>A0ABD3C1Q3</accession>
<dbReference type="EMBL" id="JAVIJP010000054">
    <property type="protein sequence ID" value="KAL3623504.1"/>
    <property type="molecule type" value="Genomic_DNA"/>
</dbReference>
<comment type="caution">
    <text evidence="1">The sequence shown here is derived from an EMBL/GenBank/DDBJ whole genome shotgun (WGS) entry which is preliminary data.</text>
</comment>
<evidence type="ECO:0000313" key="2">
    <source>
        <dbReference type="Proteomes" id="UP001632038"/>
    </source>
</evidence>
<protein>
    <submittedName>
        <fullName evidence="1">Uncharacterized protein</fullName>
    </submittedName>
</protein>
<dbReference type="Pfam" id="PF09808">
    <property type="entry name" value="SNAPC1"/>
    <property type="match status" value="1"/>
</dbReference>
<gene>
    <name evidence="1" type="ORF">CASFOL_032320</name>
</gene>
<dbReference type="PANTHER" id="PTHR15131">
    <property type="entry name" value="SMALL NUCLEAR RNA ACTIVATING COMPLEX, POLYPEPTIDE 1"/>
    <property type="match status" value="1"/>
</dbReference>
<reference evidence="2" key="1">
    <citation type="journal article" date="2024" name="IScience">
        <title>Strigolactones Initiate the Formation of Haustorium-like Structures in Castilleja.</title>
        <authorList>
            <person name="Buerger M."/>
            <person name="Peterson D."/>
            <person name="Chory J."/>
        </authorList>
    </citation>
    <scope>NUCLEOTIDE SEQUENCE [LARGE SCALE GENOMIC DNA]</scope>
</reference>
<dbReference type="Proteomes" id="UP001632038">
    <property type="component" value="Unassembled WGS sequence"/>
</dbReference>
<keyword evidence="2" id="KW-1185">Reference proteome</keyword>
<dbReference type="AlphaFoldDB" id="A0ABD3C1Q3"/>
<evidence type="ECO:0000313" key="1">
    <source>
        <dbReference type="EMBL" id="KAL3623504.1"/>
    </source>
</evidence>
<name>A0ABD3C1Q3_9LAMI</name>
<sequence length="236" mass="26937">MWLKYPLNCYMVSAGSLSNRLSGLYCLYCLYETQPFKPPFKIYLSLGELRQLKSLELDAKTRGVKVVSALLKSMLERNMFLFGYVGVDEGSGTERVNELIDIENACVQTAYEKLFTNYRLEHFIHMDLGMELDVDLFKKRSSDYAVAKEIAIKEASQVTDVQDIEHIIAGESKTLIGEVVEKTATDWASQKELFYQQTGIDRLSVSSLPPDNENIRNEQEDNDDFSNELQALLENM</sequence>
<dbReference type="PANTHER" id="PTHR15131:SF3">
    <property type="entry name" value="SNRNA-ACTIVATING PROTEIN COMPLEX SUBUNIT 1"/>
    <property type="match status" value="1"/>
</dbReference>
<dbReference type="InterPro" id="IPR019188">
    <property type="entry name" value="SNAPC1"/>
</dbReference>